<protein>
    <submittedName>
        <fullName evidence="2">Uncharacterized protein</fullName>
    </submittedName>
</protein>
<name>A0A2N3PR64_9PROT</name>
<evidence type="ECO:0000256" key="1">
    <source>
        <dbReference type="SAM" id="SignalP"/>
    </source>
</evidence>
<proteinExistence type="predicted"/>
<reference evidence="3" key="1">
    <citation type="submission" date="2017-12" db="EMBL/GenBank/DDBJ databases">
        <title>Draft genome sequence of Telmatospirillum siberiense 26-4b1T, an acidotolerant peatland alphaproteobacterium potentially involved in sulfur cycling.</title>
        <authorList>
            <person name="Hausmann B."/>
            <person name="Pjevac P."/>
            <person name="Schreck K."/>
            <person name="Herbold C.W."/>
            <person name="Daims H."/>
            <person name="Wagner M."/>
            <person name="Pester M."/>
            <person name="Loy A."/>
        </authorList>
    </citation>
    <scope>NUCLEOTIDE SEQUENCE [LARGE SCALE GENOMIC DNA]</scope>
    <source>
        <strain evidence="3">26-4b1</strain>
    </source>
</reference>
<dbReference type="RefSeq" id="WP_101252366.1">
    <property type="nucleotide sequence ID" value="NZ_PIUM01000026.1"/>
</dbReference>
<feature type="signal peptide" evidence="1">
    <location>
        <begin position="1"/>
        <end position="33"/>
    </location>
</feature>
<feature type="chain" id="PRO_5014716722" evidence="1">
    <location>
        <begin position="34"/>
        <end position="103"/>
    </location>
</feature>
<keyword evidence="1" id="KW-0732">Signal</keyword>
<sequence length="103" mass="11278">MEQLQSSLRPFRRWVVAVGVAAAALSIAGTAQAQERGPYPPPYGWERHHRGPPPGYWHHRPPPPGYYYGAPPVVVAPPPPVYYAPPPPVVYSAPGLNIVIPIR</sequence>
<dbReference type="EMBL" id="PIUM01000026">
    <property type="protein sequence ID" value="PKU22893.1"/>
    <property type="molecule type" value="Genomic_DNA"/>
</dbReference>
<evidence type="ECO:0000313" key="3">
    <source>
        <dbReference type="Proteomes" id="UP000233293"/>
    </source>
</evidence>
<accession>A0A2N3PR64</accession>
<evidence type="ECO:0000313" key="2">
    <source>
        <dbReference type="EMBL" id="PKU22893.1"/>
    </source>
</evidence>
<gene>
    <name evidence="2" type="ORF">CWS72_19790</name>
</gene>
<comment type="caution">
    <text evidence="2">The sequence shown here is derived from an EMBL/GenBank/DDBJ whole genome shotgun (WGS) entry which is preliminary data.</text>
</comment>
<dbReference type="AlphaFoldDB" id="A0A2N3PR64"/>
<organism evidence="2 3">
    <name type="scientific">Telmatospirillum siberiense</name>
    <dbReference type="NCBI Taxonomy" id="382514"/>
    <lineage>
        <taxon>Bacteria</taxon>
        <taxon>Pseudomonadati</taxon>
        <taxon>Pseudomonadota</taxon>
        <taxon>Alphaproteobacteria</taxon>
        <taxon>Rhodospirillales</taxon>
        <taxon>Rhodospirillaceae</taxon>
        <taxon>Telmatospirillum</taxon>
    </lineage>
</organism>
<dbReference type="Proteomes" id="UP000233293">
    <property type="component" value="Unassembled WGS sequence"/>
</dbReference>
<keyword evidence="3" id="KW-1185">Reference proteome</keyword>